<dbReference type="SUPFAM" id="SSF55144">
    <property type="entry name" value="LigT-like"/>
    <property type="match status" value="1"/>
</dbReference>
<dbReference type="EMBL" id="FXAW01000002">
    <property type="protein sequence ID" value="SMG21317.1"/>
    <property type="molecule type" value="Genomic_DNA"/>
</dbReference>
<dbReference type="Pfam" id="PF13563">
    <property type="entry name" value="2_5_RNA_ligase2"/>
    <property type="match status" value="1"/>
</dbReference>
<proteinExistence type="predicted"/>
<organism evidence="1 2">
    <name type="scientific">Marivirga sericea</name>
    <dbReference type="NCBI Taxonomy" id="1028"/>
    <lineage>
        <taxon>Bacteria</taxon>
        <taxon>Pseudomonadati</taxon>
        <taxon>Bacteroidota</taxon>
        <taxon>Cytophagia</taxon>
        <taxon>Cytophagales</taxon>
        <taxon>Marivirgaceae</taxon>
        <taxon>Marivirga</taxon>
    </lineage>
</organism>
<dbReference type="Proteomes" id="UP000193804">
    <property type="component" value="Unassembled WGS sequence"/>
</dbReference>
<dbReference type="InterPro" id="IPR050580">
    <property type="entry name" value="2H_phosphoesterase_YjcG-like"/>
</dbReference>
<dbReference type="InterPro" id="IPR009097">
    <property type="entry name" value="Cyclic_Pdiesterase"/>
</dbReference>
<keyword evidence="1" id="KW-0436">Ligase</keyword>
<gene>
    <name evidence="1" type="ORF">SAMN05661096_01172</name>
</gene>
<evidence type="ECO:0000313" key="1">
    <source>
        <dbReference type="EMBL" id="SMG21317.1"/>
    </source>
</evidence>
<sequence>MEKSSFFIGICPPHLLEQEIHRIKEELRQKYGIQGAFRSKAHITLQMPFNLPIKRQEDFLKDLMAYLRNQKAFDVQLDDFGNFEPRVIYINVQENTALNALQESVERFMKGFQVFNGTHKNNGFNPHITVAFRDLKKQTFYNIWDEVKNREFREVFTARSVVIFKHNGKSWDIFKELKLEGL</sequence>
<dbReference type="OrthoDB" id="1951600at2"/>
<dbReference type="PANTHER" id="PTHR40037">
    <property type="entry name" value="PHOSPHOESTERASE YJCG-RELATED"/>
    <property type="match status" value="1"/>
</dbReference>
<dbReference type="RefSeq" id="WP_085516144.1">
    <property type="nucleotide sequence ID" value="NZ_FXAW01000002.1"/>
</dbReference>
<reference evidence="2" key="1">
    <citation type="submission" date="2017-04" db="EMBL/GenBank/DDBJ databases">
        <authorList>
            <person name="Varghese N."/>
            <person name="Submissions S."/>
        </authorList>
    </citation>
    <scope>NUCLEOTIDE SEQUENCE [LARGE SCALE GENOMIC DNA]</scope>
    <source>
        <strain evidence="2">DSM 4125</strain>
    </source>
</reference>
<accession>A0A1X7J1V2</accession>
<keyword evidence="2" id="KW-1185">Reference proteome</keyword>
<dbReference type="STRING" id="1028.SAMN05661096_01172"/>
<dbReference type="Gene3D" id="3.90.1140.10">
    <property type="entry name" value="Cyclic phosphodiesterase"/>
    <property type="match status" value="1"/>
</dbReference>
<dbReference type="AlphaFoldDB" id="A0A1X7J1V2"/>
<dbReference type="GO" id="GO:0016874">
    <property type="term" value="F:ligase activity"/>
    <property type="evidence" value="ECO:0007669"/>
    <property type="project" value="UniProtKB-KW"/>
</dbReference>
<evidence type="ECO:0000313" key="2">
    <source>
        <dbReference type="Proteomes" id="UP000193804"/>
    </source>
</evidence>
<name>A0A1X7J1V2_9BACT</name>
<dbReference type="PANTHER" id="PTHR40037:SF1">
    <property type="entry name" value="PHOSPHOESTERASE SAOUHSC_00951-RELATED"/>
    <property type="match status" value="1"/>
</dbReference>
<protein>
    <submittedName>
        <fullName evidence="1">2'-5' RNA ligase</fullName>
    </submittedName>
</protein>